<dbReference type="Gene3D" id="1.25.40.10">
    <property type="entry name" value="Tetratricopeptide repeat domain"/>
    <property type="match status" value="1"/>
</dbReference>
<dbReference type="SUPFAM" id="SSF48452">
    <property type="entry name" value="TPR-like"/>
    <property type="match status" value="1"/>
</dbReference>
<keyword evidence="2" id="KW-1185">Reference proteome</keyword>
<dbReference type="InterPro" id="IPR010323">
    <property type="entry name" value="DUF924"/>
</dbReference>
<evidence type="ECO:0000313" key="1">
    <source>
        <dbReference type="EMBL" id="MCO6048282.1"/>
    </source>
</evidence>
<accession>A0ABT1C0D0</accession>
<dbReference type="EMBL" id="JAMXQS010000001">
    <property type="protein sequence ID" value="MCO6048282.1"/>
    <property type="molecule type" value="Genomic_DNA"/>
</dbReference>
<gene>
    <name evidence="1" type="ORF">NGM99_00565</name>
</gene>
<organism evidence="1 2">
    <name type="scientific">Mesorhizobium liriopis</name>
    <dbReference type="NCBI Taxonomy" id="2953882"/>
    <lineage>
        <taxon>Bacteria</taxon>
        <taxon>Pseudomonadati</taxon>
        <taxon>Pseudomonadota</taxon>
        <taxon>Alphaproteobacteria</taxon>
        <taxon>Hyphomicrobiales</taxon>
        <taxon>Phyllobacteriaceae</taxon>
        <taxon>Mesorhizobium</taxon>
    </lineage>
</organism>
<proteinExistence type="predicted"/>
<dbReference type="RefSeq" id="WP_252815103.1">
    <property type="nucleotide sequence ID" value="NZ_JAMXQS010000001.1"/>
</dbReference>
<dbReference type="InterPro" id="IPR011990">
    <property type="entry name" value="TPR-like_helical_dom_sf"/>
</dbReference>
<dbReference type="Pfam" id="PF06041">
    <property type="entry name" value="DUF924"/>
    <property type="match status" value="1"/>
</dbReference>
<dbReference type="Proteomes" id="UP001205906">
    <property type="component" value="Unassembled WGS sequence"/>
</dbReference>
<evidence type="ECO:0000313" key="2">
    <source>
        <dbReference type="Proteomes" id="UP001205906"/>
    </source>
</evidence>
<protein>
    <submittedName>
        <fullName evidence="1">DUF924 domain-containing protein</fullName>
    </submittedName>
</protein>
<dbReference type="Gene3D" id="1.20.58.320">
    <property type="entry name" value="TPR-like"/>
    <property type="match status" value="1"/>
</dbReference>
<name>A0ABT1C0D0_9HYPH</name>
<sequence length="183" mass="20985">MRKSWQAEILEFWFGELSPEQWYESTPEIDETIRARFLSIHEELATSLPADAYHEADAALAAIIALDQFPRNMFRGTARAFATDNQAALIARNAVEKELDAEIAPEHRQFIYMPLEHSEVMADQEHSVMLFSALGDPETLKYAEEHRDIIARFGRFPHRNRVLDRESTPAEIAFLNAHQGFGQ</sequence>
<reference evidence="1 2" key="1">
    <citation type="submission" date="2022-06" db="EMBL/GenBank/DDBJ databases">
        <title>Mesorhizobium sp. strain RP14 Genome sequencing and assembly.</title>
        <authorList>
            <person name="Kim I."/>
        </authorList>
    </citation>
    <scope>NUCLEOTIDE SEQUENCE [LARGE SCALE GENOMIC DNA]</scope>
    <source>
        <strain evidence="2">RP14(2022)</strain>
    </source>
</reference>
<comment type="caution">
    <text evidence="1">The sequence shown here is derived from an EMBL/GenBank/DDBJ whole genome shotgun (WGS) entry which is preliminary data.</text>
</comment>